<evidence type="ECO:0000313" key="1">
    <source>
        <dbReference type="WBParaSite" id="maker-PairedContig_193-snap-gene-1.26-mRNA-1"/>
    </source>
</evidence>
<name>A0A1I8EH91_WUCBA</name>
<dbReference type="WBParaSite" id="maker-PairedContig_193-snap-gene-1.26-mRNA-1">
    <property type="protein sequence ID" value="maker-PairedContig_193-snap-gene-1.26-mRNA-1"/>
    <property type="gene ID" value="maker-PairedContig_193-snap-gene-1.26"/>
</dbReference>
<reference evidence="1" key="1">
    <citation type="submission" date="2016-11" db="UniProtKB">
        <authorList>
            <consortium name="WormBaseParasite"/>
        </authorList>
    </citation>
    <scope>IDENTIFICATION</scope>
    <source>
        <strain evidence="1">pt0022</strain>
    </source>
</reference>
<proteinExistence type="predicted"/>
<accession>A0A1I8EH91</accession>
<organism evidence="1">
    <name type="scientific">Wuchereria bancrofti</name>
    <dbReference type="NCBI Taxonomy" id="6293"/>
    <lineage>
        <taxon>Eukaryota</taxon>
        <taxon>Metazoa</taxon>
        <taxon>Ecdysozoa</taxon>
        <taxon>Nematoda</taxon>
        <taxon>Chromadorea</taxon>
        <taxon>Rhabditida</taxon>
        <taxon>Spirurina</taxon>
        <taxon>Spiruromorpha</taxon>
        <taxon>Filarioidea</taxon>
        <taxon>Onchocercidae</taxon>
        <taxon>Wuchereria</taxon>
    </lineage>
</organism>
<protein>
    <submittedName>
        <fullName evidence="1">Uncharacterized protein</fullName>
    </submittedName>
</protein>
<sequence length="113" mass="12833">MHRNYPSSKIFSINPSDFIAINGYNVLFLEMLAGRKVFHATIDMDHLHRKIEYESPFLLSSDHGSQISGYNSIKEDFSDSTQSTAAAVLPKKATLQQKIRQISNRAIRTFDVN</sequence>
<dbReference type="AlphaFoldDB" id="A0A1I8EH91"/>